<protein>
    <submittedName>
        <fullName evidence="1">Uncharacterized protein</fullName>
    </submittedName>
</protein>
<dbReference type="RefSeq" id="WP_136060899.1">
    <property type="nucleotide sequence ID" value="NZ_CAAHFH010000001.1"/>
</dbReference>
<dbReference type="EMBL" id="CAAHFH010000001">
    <property type="protein sequence ID" value="VGO19508.1"/>
    <property type="molecule type" value="Genomic_DNA"/>
</dbReference>
<reference evidence="1 2" key="1">
    <citation type="submission" date="2019-04" db="EMBL/GenBank/DDBJ databases">
        <authorList>
            <person name="Van Vliet M D."/>
        </authorList>
    </citation>
    <scope>NUCLEOTIDE SEQUENCE [LARGE SCALE GENOMIC DNA]</scope>
    <source>
        <strain evidence="1 2">F21</strain>
    </source>
</reference>
<evidence type="ECO:0000313" key="1">
    <source>
        <dbReference type="EMBL" id="VGO19508.1"/>
    </source>
</evidence>
<proteinExistence type="predicted"/>
<dbReference type="AlphaFoldDB" id="A0A6C2UHA3"/>
<organism evidence="1 2">
    <name type="scientific">Pontiella sulfatireligans</name>
    <dbReference type="NCBI Taxonomy" id="2750658"/>
    <lineage>
        <taxon>Bacteria</taxon>
        <taxon>Pseudomonadati</taxon>
        <taxon>Kiritimatiellota</taxon>
        <taxon>Kiritimatiellia</taxon>
        <taxon>Kiritimatiellales</taxon>
        <taxon>Pontiellaceae</taxon>
        <taxon>Pontiella</taxon>
    </lineage>
</organism>
<dbReference type="SUPFAM" id="SSF46689">
    <property type="entry name" value="Homeodomain-like"/>
    <property type="match status" value="1"/>
</dbReference>
<sequence>MDTNENNGSGRASYTDEERRELIEEFKTSGLTQAAFCREWNLNSKTLTRWLRIEREDNEVSFCEVALSGEAVLVDEVLIRLPNQVEVVVPVPSQEKLGSLLREAAGCLD</sequence>
<accession>A0A6C2UHA3</accession>
<name>A0A6C2UHA3_9BACT</name>
<keyword evidence="2" id="KW-1185">Reference proteome</keyword>
<gene>
    <name evidence="1" type="ORF">SCARR_01567</name>
</gene>
<dbReference type="Proteomes" id="UP000346198">
    <property type="component" value="Unassembled WGS sequence"/>
</dbReference>
<dbReference type="InterPro" id="IPR009057">
    <property type="entry name" value="Homeodomain-like_sf"/>
</dbReference>
<evidence type="ECO:0000313" key="2">
    <source>
        <dbReference type="Proteomes" id="UP000346198"/>
    </source>
</evidence>
<dbReference type="NCBIfam" id="NF047593">
    <property type="entry name" value="IS66_ISAeme5_TnpA"/>
    <property type="match status" value="1"/>
</dbReference>